<dbReference type="InterPro" id="IPR027417">
    <property type="entry name" value="P-loop_NTPase"/>
</dbReference>
<comment type="caution">
    <text evidence="17">The sequence shown here is derived from an EMBL/GenBank/DDBJ whole genome shotgun (WGS) entry which is preliminary data.</text>
</comment>
<dbReference type="SUPFAM" id="SSF52540">
    <property type="entry name" value="P-loop containing nucleoside triphosphate hydrolases"/>
    <property type="match status" value="1"/>
</dbReference>
<dbReference type="OrthoDB" id="10265785at2759"/>
<feature type="domain" description="Peptidase M20 dimerisation" evidence="16">
    <location>
        <begin position="209"/>
        <end position="366"/>
    </location>
</feature>
<keyword evidence="10" id="KW-0233">DNA recombination</keyword>
<evidence type="ECO:0000256" key="11">
    <source>
        <dbReference type="ARBA" id="ARBA00023204"/>
    </source>
</evidence>
<keyword evidence="8" id="KW-0067">ATP-binding</keyword>
<dbReference type="InterPro" id="IPR011650">
    <property type="entry name" value="Peptidase_M20_dimer"/>
</dbReference>
<dbReference type="SUPFAM" id="SSF53187">
    <property type="entry name" value="Zn-dependent exopeptidases"/>
    <property type="match status" value="1"/>
</dbReference>
<keyword evidence="7" id="KW-0227">DNA damage</keyword>
<evidence type="ECO:0000256" key="2">
    <source>
        <dbReference type="ARBA" id="ARBA00004286"/>
    </source>
</evidence>
<keyword evidence="9 13" id="KW-0175">Coiled coil</keyword>
<evidence type="ECO:0000256" key="3">
    <source>
        <dbReference type="ARBA" id="ARBA00006247"/>
    </source>
</evidence>
<dbReference type="GO" id="GO:0016787">
    <property type="term" value="F:hydrolase activity"/>
    <property type="evidence" value="ECO:0007669"/>
    <property type="project" value="InterPro"/>
</dbReference>
<gene>
    <name evidence="17" type="ORF">OAory_01101870</name>
</gene>
<keyword evidence="6" id="KW-0547">Nucleotide-binding</keyword>
<dbReference type="Gene3D" id="3.40.50.300">
    <property type="entry name" value="P-loop containing nucleotide triphosphate hydrolases"/>
    <property type="match status" value="2"/>
</dbReference>
<evidence type="ECO:0000313" key="18">
    <source>
        <dbReference type="Proteomes" id="UP000190312"/>
    </source>
</evidence>
<evidence type="ECO:0000256" key="9">
    <source>
        <dbReference type="ARBA" id="ARBA00023054"/>
    </source>
</evidence>
<dbReference type="Pfam" id="PF01546">
    <property type="entry name" value="Peptidase_M20"/>
    <property type="match status" value="1"/>
</dbReference>
<protein>
    <submittedName>
        <fullName evidence="17">Peptidase M20</fullName>
    </submittedName>
</protein>
<dbReference type="Pfam" id="PF07687">
    <property type="entry name" value="M20_dimer"/>
    <property type="match status" value="1"/>
</dbReference>
<evidence type="ECO:0000256" key="7">
    <source>
        <dbReference type="ARBA" id="ARBA00022763"/>
    </source>
</evidence>
<evidence type="ECO:0000256" key="13">
    <source>
        <dbReference type="SAM" id="Coils"/>
    </source>
</evidence>
<dbReference type="GO" id="GO:0035861">
    <property type="term" value="C:site of double-strand break"/>
    <property type="evidence" value="ECO:0007669"/>
    <property type="project" value="TreeGrafter"/>
</dbReference>
<name>A0A1S9DIJ7_ASPOZ</name>
<dbReference type="PANTHER" id="PTHR19306:SF6">
    <property type="entry name" value="STRUCTURAL MAINTENANCE OF CHROMOSOMES PROTEIN 6"/>
    <property type="match status" value="1"/>
</dbReference>
<evidence type="ECO:0000256" key="14">
    <source>
        <dbReference type="SAM" id="MobiDB-lite"/>
    </source>
</evidence>
<dbReference type="eggNOG" id="KOG0250">
    <property type="taxonomic scope" value="Eukaryota"/>
</dbReference>
<feature type="coiled-coil region" evidence="13">
    <location>
        <begin position="1175"/>
        <end position="1402"/>
    </location>
</feature>
<evidence type="ECO:0000256" key="8">
    <source>
        <dbReference type="ARBA" id="ARBA00022840"/>
    </source>
</evidence>
<feature type="coiled-coil region" evidence="13">
    <location>
        <begin position="872"/>
        <end position="977"/>
    </location>
</feature>
<dbReference type="Gene3D" id="3.30.70.360">
    <property type="match status" value="1"/>
</dbReference>
<dbReference type="EMBL" id="MKZY01000005">
    <property type="protein sequence ID" value="OOO08891.1"/>
    <property type="molecule type" value="Genomic_DNA"/>
</dbReference>
<comment type="similarity">
    <text evidence="4">Belongs to the SMC family. SMC6 subfamily.</text>
</comment>
<comment type="similarity">
    <text evidence="3">Belongs to the peptidase M20A family.</text>
</comment>
<organism evidence="17 18">
    <name type="scientific">Aspergillus oryzae</name>
    <name type="common">Yellow koji mold</name>
    <dbReference type="NCBI Taxonomy" id="5062"/>
    <lineage>
        <taxon>Eukaryota</taxon>
        <taxon>Fungi</taxon>
        <taxon>Dikarya</taxon>
        <taxon>Ascomycota</taxon>
        <taxon>Pezizomycotina</taxon>
        <taxon>Eurotiomycetes</taxon>
        <taxon>Eurotiomycetidae</taxon>
        <taxon>Eurotiales</taxon>
        <taxon>Aspergillaceae</taxon>
        <taxon>Aspergillus</taxon>
        <taxon>Aspergillus subgen. Circumdati</taxon>
    </lineage>
</organism>
<evidence type="ECO:0000256" key="4">
    <source>
        <dbReference type="ARBA" id="ARBA00006793"/>
    </source>
</evidence>
<keyword evidence="12" id="KW-0539">Nucleus</keyword>
<dbReference type="Proteomes" id="UP000190312">
    <property type="component" value="Unassembled WGS sequence"/>
</dbReference>
<keyword evidence="5" id="KW-0158">Chromosome</keyword>
<proteinExistence type="inferred from homology"/>
<dbReference type="VEuPathDB" id="FungiDB:AO090020000015"/>
<feature type="region of interest" description="Disordered" evidence="14">
    <location>
        <begin position="490"/>
        <end position="510"/>
    </location>
</feature>
<feature type="region of interest" description="Disordered" evidence="14">
    <location>
        <begin position="1149"/>
        <end position="1169"/>
    </location>
</feature>
<dbReference type="CDD" id="cd05676">
    <property type="entry name" value="M20_dipept_like_CNDP"/>
    <property type="match status" value="1"/>
</dbReference>
<dbReference type="InterPro" id="IPR002933">
    <property type="entry name" value="Peptidase_M20"/>
</dbReference>
<reference evidence="17 18" key="1">
    <citation type="submission" date="2016-10" db="EMBL/GenBank/DDBJ databases">
        <title>Genome sequencing of Aspergillus oryzae BCC7051.</title>
        <authorList>
            <person name="Thammarongtham C."/>
            <person name="Vorapreeda T."/>
            <person name="Nookaew I."/>
            <person name="Srisuk T."/>
            <person name="Land M."/>
            <person name="Jeennor S."/>
            <person name="Laoteng K."/>
        </authorList>
    </citation>
    <scope>NUCLEOTIDE SEQUENCE [LARGE SCALE GENOMIC DNA]</scope>
    <source>
        <strain evidence="17 18">BCC7051</strain>
    </source>
</reference>
<accession>A0A1S9DIJ7</accession>
<evidence type="ECO:0000313" key="17">
    <source>
        <dbReference type="EMBL" id="OOO08891.1"/>
    </source>
</evidence>
<dbReference type="GO" id="GO:0003684">
    <property type="term" value="F:damaged DNA binding"/>
    <property type="evidence" value="ECO:0007669"/>
    <property type="project" value="TreeGrafter"/>
</dbReference>
<dbReference type="GO" id="GO:0005634">
    <property type="term" value="C:nucleus"/>
    <property type="evidence" value="ECO:0007669"/>
    <property type="project" value="UniProtKB-SubCell"/>
</dbReference>
<dbReference type="GO" id="GO:0030915">
    <property type="term" value="C:Smc5-Smc6 complex"/>
    <property type="evidence" value="ECO:0007669"/>
    <property type="project" value="TreeGrafter"/>
</dbReference>
<comment type="subcellular location">
    <subcellularLocation>
        <location evidence="2">Chromosome</location>
    </subcellularLocation>
    <subcellularLocation>
        <location evidence="1">Nucleus</location>
    </subcellularLocation>
</comment>
<dbReference type="InterPro" id="IPR003395">
    <property type="entry name" value="RecF/RecN/SMC_N"/>
</dbReference>
<evidence type="ECO:0000256" key="6">
    <source>
        <dbReference type="ARBA" id="ARBA00022741"/>
    </source>
</evidence>
<dbReference type="VEuPathDB" id="FungiDB:AO090020000014"/>
<evidence type="ECO:0000256" key="1">
    <source>
        <dbReference type="ARBA" id="ARBA00004123"/>
    </source>
</evidence>
<sequence length="1564" mass="176534">MAPQLEPFFKQVDGLAESFIERLRKAVAIPSVSAQDENRKDVFRMAQFLASELEALGAEVHQRPLGKQPGKEHLDLPPVVIARYGNDKNKRTILVYGHYDVQPALKEDGWATEPFQLTVDNQGRMYGRGSTDDKGPVLGWLNVIEAHRKAGVELPVNLLCCFEGMEEYGSEGLEEFIQAESKGFFKDADAVCISDNYWLGTEKPCLTYGLRGCNYYSVGVTGPAQDLHSGVFGGSAHEPMTDLVHVMSKLVDTHGNILIPGIMDLVEPLTEEEKALYPNISYTMDDLHQSLGSKTSIHPTKERTLMARWRYPSLSLHGIEGAYSAPGAKTVIPAKVIGKFSIRTVPNMESEDVNKLVFDYIKAEFAKLNSKNTLDVWLQHDGKWWVASPKHWNFTAAGKAVKQVFGVEPDMTREGGSIPVTLSFEQATGKNVLLLPMGSSTDAAHSINEKLDKRNYIEGRPLEQGEWDEGDDNRLSSSSSACHLRKRIRTSKSPASYEGTGVSDSESEGRIHHSITQALEYDEDELELRATQLIQEKYSFAGDEPNVPAEHGILERVECYNFMCHDHFYVELGPLINFIVGKNGSGKSAVLTAITLCLGGKASATNRGQSLKSFIKEGKESATIVVRIKNQGDGAYMPDDYGKSIVIERHFTKAGTSGFKIKAENGRIVSTKKAELDAIIDFFTLQFDNPMNVLSQDMARQFLSSSSPAEKYKFFVKGVQLEQLDQDYRLIEESADQIEEKLRGREQDIMILKHRKVAANQKLDMSDQHESLRNRVRNVRSQMAWAQVEEQERMRSSLEIELARVDEKIATAEAGLGSFDAAIRVAEEETEAAAECVRQGTTKLEQAQSEKVEITARWDEQMTERHDLQAQQRQIRDYLKAAEARINETQQKIEEENQRLVNLSGGSYTRKQEQLERAKVEAAHASTQYVEHQRNADRLYRDLEVAGKEVESLAVPLNRTKADVEQAEKLLWSLSKEGGPKNTGFHDKMPSLLRTIQQEEGFTEKPVGPIGRHVTLLKPEWSSILENSFGTTLNSFVVTSKRDMEILSRIMRNVNCICPIFIGNDGYIDTSEHEPDHKFDTALRVLQIDNELVRRQLIINHGIEQMLLIEKLEEASSVLFDGQKPRNVKRCYCIDQTDRRRGIHLSYNRAGEPSQAPVPAYSGSPRMKSDLASQIRVQRDVVADLRRKLSDQEERFRSARSRLEGCKQARVRHGKSTNELRVILQRKEDHVEELTDVLDKERVEDDHLDVLRATLQEAEEEKRINEGSLKDSMEAMEAMMKGLKAIKQQLASKDADIAASTEELHITQSEVLRAQDKRRKIINDKNIAVERLDDIRREKERINEKREEVSARVIDFSEKASLVSPRVPIPEGETAASLDKKLDRLNRDIQRYNQQLGASRDEIAAEAAKASAAYDRALKQVEEFRLLAGILIETLKHRKKRWVIFRSHISSRAKAQFTYLLSERSFRGRLLTDHESKLLDLQVEPDITKDSTGRGAKTLSGGEKSFSQVCLLLALWEAMGSPVRCLDEFDVYMDHINRKMAIDMLMLAARRAEISLAPDVRVKE</sequence>
<dbReference type="GO" id="GO:0003697">
    <property type="term" value="F:single-stranded DNA binding"/>
    <property type="evidence" value="ECO:0007669"/>
    <property type="project" value="TreeGrafter"/>
</dbReference>
<keyword evidence="11" id="KW-0234">DNA repair</keyword>
<feature type="domain" description="RecF/RecN/SMC N-terminal" evidence="15">
    <location>
        <begin position="554"/>
        <end position="1546"/>
    </location>
</feature>
<dbReference type="Pfam" id="PF02463">
    <property type="entry name" value="SMC_N"/>
    <property type="match status" value="1"/>
</dbReference>
<evidence type="ECO:0000256" key="10">
    <source>
        <dbReference type="ARBA" id="ARBA00023172"/>
    </source>
</evidence>
<dbReference type="GO" id="GO:0000724">
    <property type="term" value="P:double-strand break repair via homologous recombination"/>
    <property type="evidence" value="ECO:0007669"/>
    <property type="project" value="TreeGrafter"/>
</dbReference>
<evidence type="ECO:0000256" key="5">
    <source>
        <dbReference type="ARBA" id="ARBA00022454"/>
    </source>
</evidence>
<dbReference type="Gene3D" id="3.40.630.10">
    <property type="entry name" value="Zn peptidases"/>
    <property type="match status" value="1"/>
</dbReference>
<evidence type="ECO:0000259" key="15">
    <source>
        <dbReference type="Pfam" id="PF02463"/>
    </source>
</evidence>
<dbReference type="GO" id="GO:0005524">
    <property type="term" value="F:ATP binding"/>
    <property type="evidence" value="ECO:0007669"/>
    <property type="project" value="UniProtKB-KW"/>
</dbReference>
<dbReference type="PANTHER" id="PTHR19306">
    <property type="entry name" value="STRUCTURAL MAINTENANCE OF CHROMOSOMES 5,6 SMC5, SMC6"/>
    <property type="match status" value="1"/>
</dbReference>
<evidence type="ECO:0000259" key="16">
    <source>
        <dbReference type="Pfam" id="PF07687"/>
    </source>
</evidence>
<evidence type="ECO:0000256" key="12">
    <source>
        <dbReference type="ARBA" id="ARBA00023242"/>
    </source>
</evidence>